<feature type="compositionally biased region" description="Acidic residues" evidence="1">
    <location>
        <begin position="394"/>
        <end position="406"/>
    </location>
</feature>
<dbReference type="Proteomes" id="UP001164746">
    <property type="component" value="Chromosome 12"/>
</dbReference>
<evidence type="ECO:0000313" key="3">
    <source>
        <dbReference type="Proteomes" id="UP001164746"/>
    </source>
</evidence>
<evidence type="ECO:0000313" key="2">
    <source>
        <dbReference type="EMBL" id="WAR22128.1"/>
    </source>
</evidence>
<feature type="region of interest" description="Disordered" evidence="1">
    <location>
        <begin position="302"/>
        <end position="325"/>
    </location>
</feature>
<proteinExistence type="predicted"/>
<reference evidence="2" key="1">
    <citation type="submission" date="2022-11" db="EMBL/GenBank/DDBJ databases">
        <title>Centuries of genome instability and evolution in soft-shell clam transmissible cancer (bioRxiv).</title>
        <authorList>
            <person name="Hart S.F.M."/>
            <person name="Yonemitsu M.A."/>
            <person name="Giersch R.M."/>
            <person name="Beal B.F."/>
            <person name="Arriagada G."/>
            <person name="Davis B.W."/>
            <person name="Ostrander E.A."/>
            <person name="Goff S.P."/>
            <person name="Metzger M.J."/>
        </authorList>
    </citation>
    <scope>NUCLEOTIDE SEQUENCE</scope>
    <source>
        <strain evidence="2">MELC-2E11</strain>
        <tissue evidence="2">Siphon/mantle</tissue>
    </source>
</reference>
<organism evidence="2 3">
    <name type="scientific">Mya arenaria</name>
    <name type="common">Soft-shell clam</name>
    <dbReference type="NCBI Taxonomy" id="6604"/>
    <lineage>
        <taxon>Eukaryota</taxon>
        <taxon>Metazoa</taxon>
        <taxon>Spiralia</taxon>
        <taxon>Lophotrochozoa</taxon>
        <taxon>Mollusca</taxon>
        <taxon>Bivalvia</taxon>
        <taxon>Autobranchia</taxon>
        <taxon>Heteroconchia</taxon>
        <taxon>Euheterodonta</taxon>
        <taxon>Imparidentia</taxon>
        <taxon>Neoheterodontei</taxon>
        <taxon>Myida</taxon>
        <taxon>Myoidea</taxon>
        <taxon>Myidae</taxon>
        <taxon>Mya</taxon>
    </lineage>
</organism>
<feature type="compositionally biased region" description="Basic and acidic residues" evidence="1">
    <location>
        <begin position="347"/>
        <end position="360"/>
    </location>
</feature>
<feature type="non-terminal residue" evidence="2">
    <location>
        <position position="1"/>
    </location>
</feature>
<gene>
    <name evidence="2" type="ORF">MAR_016102</name>
</gene>
<dbReference type="InterPro" id="IPR023214">
    <property type="entry name" value="HAD_sf"/>
</dbReference>
<evidence type="ECO:0000256" key="1">
    <source>
        <dbReference type="SAM" id="MobiDB-lite"/>
    </source>
</evidence>
<dbReference type="EMBL" id="CP111023">
    <property type="protein sequence ID" value="WAR22128.1"/>
    <property type="molecule type" value="Genomic_DNA"/>
</dbReference>
<keyword evidence="3" id="KW-1185">Reference proteome</keyword>
<sequence length="517" mass="57641">NKLGLYISRNARDQGGEDWSVGQQCSKQVKDVSISLITIIPKYGCQQVLWGREMAIAEQSLCPGREVLMSSDGDIHRWFSDMNDASISYKHGKVPGLLIQWEFIERVANDKTGIRLWELVLGTWQQENPCGRVIIVSDGSQVHTGETSRTQFLAKIDETMKSISEKLKHGPVYVCVIMDRKKAGCYTTPPSPGILAFLQRRHSLNLHTRRTVYLYETSQHMKMAENAGVRCLKASKVAENPSLKEYAQSATKLGEAGSKISPCKSAIDTLGNKSSETCEPSNRLLNESKSFLTSRDLPSWMKPKKIKSEDELPSSANTEQHKLRTSKYVMTEKELTDMAVEILTQVKQDKKSAKTVKSETSESDNITAHKNTKHDEQSDSLEDEVESSCHSDSPIDDDGEDQESDSELQCGRFDSTNHLHSSIPLLEQHSDISDLNEENFSNILDDLTTKTSVQRPSPSKKKRLDGPVVEGSPSNPMKQASLVSGLLGEGSRGSRTRLKATRLKRTPDLTHLDDIFS</sequence>
<dbReference type="Gene3D" id="3.40.50.1000">
    <property type="entry name" value="HAD superfamily/HAD-like"/>
    <property type="match status" value="1"/>
</dbReference>
<feature type="region of interest" description="Disordered" evidence="1">
    <location>
        <begin position="347"/>
        <end position="407"/>
    </location>
</feature>
<feature type="region of interest" description="Disordered" evidence="1">
    <location>
        <begin position="446"/>
        <end position="480"/>
    </location>
</feature>
<protein>
    <submittedName>
        <fullName evidence="2">Uncharacterized protein</fullName>
    </submittedName>
</protein>
<accession>A0ABY7FIV9</accession>
<name>A0ABY7FIV9_MYAAR</name>